<keyword evidence="4" id="KW-0862">Zinc</keyword>
<reference evidence="8 9" key="1">
    <citation type="journal article" date="2015" name="Genome Biol. Evol.">
        <title>Phylogenomic analyses indicate that early fungi evolved digesting cell walls of algal ancestors of land plants.</title>
        <authorList>
            <person name="Chang Y."/>
            <person name="Wang S."/>
            <person name="Sekimoto S."/>
            <person name="Aerts A.L."/>
            <person name="Choi C."/>
            <person name="Clum A."/>
            <person name="LaButti K.M."/>
            <person name="Lindquist E.A."/>
            <person name="Yee Ngan C."/>
            <person name="Ohm R.A."/>
            <person name="Salamov A.A."/>
            <person name="Grigoriev I.V."/>
            <person name="Spatafora J.W."/>
            <person name="Berbee M.L."/>
        </authorList>
    </citation>
    <scope>NUCLEOTIDE SEQUENCE [LARGE SCALE GENOMIC DNA]</scope>
    <source>
        <strain evidence="8 9">NRRL 1564</strain>
    </source>
</reference>
<sequence>RKYVCSHIGCGKAFTTSGHLSRHYRIHTGEKNYHCLYPGCTSRFSRQDNMMQHYRTH</sequence>
<evidence type="ECO:0000313" key="9">
    <source>
        <dbReference type="Proteomes" id="UP000242474"/>
    </source>
</evidence>
<dbReference type="Gene3D" id="3.30.160.60">
    <property type="entry name" value="Classic Zinc Finger"/>
    <property type="match status" value="2"/>
</dbReference>
<accession>A0A2G5B564</accession>
<feature type="non-terminal residue" evidence="8">
    <location>
        <position position="1"/>
    </location>
</feature>
<protein>
    <recommendedName>
        <fullName evidence="6">C2H2-type domain-containing protein</fullName>
    </recommendedName>
</protein>
<gene>
    <name evidence="8" type="ORF">COEREDRAFT_31034</name>
    <name evidence="7" type="ORF">COEREDRAFT_35929</name>
</gene>
<dbReference type="InterPro" id="IPR036236">
    <property type="entry name" value="Znf_C2H2_sf"/>
</dbReference>
<organism evidence="8 9">
    <name type="scientific">Coemansia reversa (strain ATCC 12441 / NRRL 1564)</name>
    <dbReference type="NCBI Taxonomy" id="763665"/>
    <lineage>
        <taxon>Eukaryota</taxon>
        <taxon>Fungi</taxon>
        <taxon>Fungi incertae sedis</taxon>
        <taxon>Zoopagomycota</taxon>
        <taxon>Kickxellomycotina</taxon>
        <taxon>Kickxellomycetes</taxon>
        <taxon>Kickxellales</taxon>
        <taxon>Kickxellaceae</taxon>
        <taxon>Coemansia</taxon>
    </lineage>
</organism>
<feature type="domain" description="C2H2-type" evidence="6">
    <location>
        <begin position="3"/>
        <end position="32"/>
    </location>
</feature>
<dbReference type="OrthoDB" id="6365676at2759"/>
<dbReference type="AlphaFoldDB" id="A0A2G5B564"/>
<evidence type="ECO:0000256" key="2">
    <source>
        <dbReference type="ARBA" id="ARBA00022737"/>
    </source>
</evidence>
<dbReference type="STRING" id="763665.A0A2G5B564"/>
<dbReference type="Proteomes" id="UP000242474">
    <property type="component" value="Unassembled WGS sequence"/>
</dbReference>
<dbReference type="Pfam" id="PF00096">
    <property type="entry name" value="zf-C2H2"/>
    <property type="match status" value="2"/>
</dbReference>
<proteinExistence type="predicted"/>
<evidence type="ECO:0000256" key="5">
    <source>
        <dbReference type="PROSITE-ProRule" id="PRU00042"/>
    </source>
</evidence>
<dbReference type="SMART" id="SM00355">
    <property type="entry name" value="ZnF_C2H2"/>
    <property type="match status" value="2"/>
</dbReference>
<keyword evidence="2" id="KW-0677">Repeat</keyword>
<keyword evidence="1" id="KW-0479">Metal-binding</keyword>
<dbReference type="EMBL" id="KZ303521">
    <property type="protein sequence ID" value="PIA14110.1"/>
    <property type="molecule type" value="Genomic_DNA"/>
</dbReference>
<dbReference type="PROSITE" id="PS50157">
    <property type="entry name" value="ZINC_FINGER_C2H2_2"/>
    <property type="match status" value="2"/>
</dbReference>
<dbReference type="FunFam" id="3.30.160.60:FF:000007">
    <property type="entry name" value="Basic krueppel-like factor 3"/>
    <property type="match status" value="1"/>
</dbReference>
<evidence type="ECO:0000259" key="6">
    <source>
        <dbReference type="PROSITE" id="PS50157"/>
    </source>
</evidence>
<name>A0A2G5B564_COERN</name>
<evidence type="ECO:0000313" key="7">
    <source>
        <dbReference type="EMBL" id="PIA14110.1"/>
    </source>
</evidence>
<dbReference type="PANTHER" id="PTHR14003:SF19">
    <property type="entry name" value="YY2 TRANSCRIPTION FACTOR"/>
    <property type="match status" value="1"/>
</dbReference>
<dbReference type="GO" id="GO:0005667">
    <property type="term" value="C:transcription regulator complex"/>
    <property type="evidence" value="ECO:0007669"/>
    <property type="project" value="TreeGrafter"/>
</dbReference>
<dbReference type="InterPro" id="IPR013087">
    <property type="entry name" value="Znf_C2H2_type"/>
</dbReference>
<dbReference type="GO" id="GO:0000978">
    <property type="term" value="F:RNA polymerase II cis-regulatory region sequence-specific DNA binding"/>
    <property type="evidence" value="ECO:0007669"/>
    <property type="project" value="TreeGrafter"/>
</dbReference>
<evidence type="ECO:0000256" key="3">
    <source>
        <dbReference type="ARBA" id="ARBA00022771"/>
    </source>
</evidence>
<dbReference type="PANTHER" id="PTHR14003">
    <property type="entry name" value="TRANSCRIPTIONAL REPRESSOR PROTEIN YY"/>
    <property type="match status" value="1"/>
</dbReference>
<keyword evidence="3 5" id="KW-0863">Zinc-finger</keyword>
<evidence type="ECO:0000256" key="1">
    <source>
        <dbReference type="ARBA" id="ARBA00022723"/>
    </source>
</evidence>
<dbReference type="PROSITE" id="PS00028">
    <property type="entry name" value="ZINC_FINGER_C2H2_1"/>
    <property type="match status" value="2"/>
</dbReference>
<evidence type="ECO:0000256" key="4">
    <source>
        <dbReference type="ARBA" id="ARBA00022833"/>
    </source>
</evidence>
<dbReference type="GO" id="GO:0008270">
    <property type="term" value="F:zinc ion binding"/>
    <property type="evidence" value="ECO:0007669"/>
    <property type="project" value="UniProtKB-KW"/>
</dbReference>
<feature type="non-terminal residue" evidence="8">
    <location>
        <position position="57"/>
    </location>
</feature>
<dbReference type="GO" id="GO:0000981">
    <property type="term" value="F:DNA-binding transcription factor activity, RNA polymerase II-specific"/>
    <property type="evidence" value="ECO:0007669"/>
    <property type="project" value="TreeGrafter"/>
</dbReference>
<keyword evidence="9" id="KW-1185">Reference proteome</keyword>
<feature type="domain" description="C2H2-type" evidence="6">
    <location>
        <begin position="33"/>
        <end position="57"/>
    </location>
</feature>
<dbReference type="EMBL" id="KZ303521">
    <property type="protein sequence ID" value="PIA14146.1"/>
    <property type="molecule type" value="Genomic_DNA"/>
</dbReference>
<dbReference type="SUPFAM" id="SSF57667">
    <property type="entry name" value="beta-beta-alpha zinc fingers"/>
    <property type="match status" value="1"/>
</dbReference>
<dbReference type="GO" id="GO:0000785">
    <property type="term" value="C:chromatin"/>
    <property type="evidence" value="ECO:0007669"/>
    <property type="project" value="TreeGrafter"/>
</dbReference>
<dbReference type="GO" id="GO:0031519">
    <property type="term" value="C:PcG protein complex"/>
    <property type="evidence" value="ECO:0007669"/>
    <property type="project" value="TreeGrafter"/>
</dbReference>
<evidence type="ECO:0000313" key="8">
    <source>
        <dbReference type="EMBL" id="PIA14146.1"/>
    </source>
</evidence>